<dbReference type="OrthoDB" id="6244550at2759"/>
<feature type="compositionally biased region" description="Polar residues" evidence="1">
    <location>
        <begin position="962"/>
        <end position="977"/>
    </location>
</feature>
<protein>
    <recommendedName>
        <fullName evidence="4">DH domain-containing protein</fullName>
    </recommendedName>
</protein>
<feature type="compositionally biased region" description="Polar residues" evidence="1">
    <location>
        <begin position="634"/>
        <end position="648"/>
    </location>
</feature>
<evidence type="ECO:0000313" key="3">
    <source>
        <dbReference type="Proteomes" id="UP000663699"/>
    </source>
</evidence>
<gene>
    <name evidence="2" type="ORF">MERGE_001387</name>
</gene>
<evidence type="ECO:0008006" key="4">
    <source>
        <dbReference type="Google" id="ProtNLM"/>
    </source>
</evidence>
<evidence type="ECO:0000256" key="1">
    <source>
        <dbReference type="SAM" id="MobiDB-lite"/>
    </source>
</evidence>
<dbReference type="EMBL" id="CP054547">
    <property type="protein sequence ID" value="QSL67000.1"/>
    <property type="molecule type" value="Genomic_DNA"/>
</dbReference>
<accession>A0A899FSZ1</accession>
<feature type="region of interest" description="Disordered" evidence="1">
    <location>
        <begin position="630"/>
        <end position="700"/>
    </location>
</feature>
<name>A0A899FSZ1_9ASCO</name>
<feature type="compositionally biased region" description="Polar residues" evidence="1">
    <location>
        <begin position="664"/>
        <end position="682"/>
    </location>
</feature>
<proteinExistence type="predicted"/>
<dbReference type="AlphaFoldDB" id="A0A899FSZ1"/>
<sequence>MKNTLHTPGTNAAETTLCIPESIDEVIRVIENAIQIGLEAEPLSNIFDPLPTYVPSQKISIQPPAYTPPSPLLTMQRSNSASVSSASSENSSFANSFAALSEILNHWWKTEKTYIIELSIFQELLLRGALMPQLNVSSLETISRCISIFITASSSIINTFEMYIPQHLLHKTLMNTIPMFTDTILESFELYISVYTLSLDDQFLSPDNHKWLTIALCNCGILQSTSTKKCQWLLSSPLHRVKIYTRIFRKFLRTLADTDDELSEQFSYAHQCFHLLLSKARGHIKTIREEIGQTPSAPNNMDMLHNLTSNVRQIEKELDVSRMRDLFTLEPKPPQLPFVRSIIARSNFFFKMVHSVTGEVIQKYIELILLTDILLFLDIEIPKYKFLMFQPFLTRIFKVNETENEQTFMLSIYEREKIYLTAVSKKLKKLWVNLLSSSRAVQNVDYSTFKLSSVGNSVISKDTGSFSTLFDETNHRLSSDSIPFKKILLPSRSLKSQKHNKSHTKNQLSIASEKDNHIVENAELKSTNTKENNYQSIPASQPHLNAYNVLSTHQNKSESTISKSAEYMQKISRPTFDQSGLNTHLFPPPPDRTSINTPSFLDKINRPNNYSNSYLFSRTSKIRLETLPEENESFTDIPNSPDINNSKTNEQESSEHSTYSTESGPDSISEATSTSCPINENDSISSSKSSNSNVNSKKSGIKQLSSSYKDSITDLATDSNASICSKSTGSSGKTRNESDTTSSTEGQTSSDTSLNTSQVSTVPQLPIPDFGRISLTSMIFNDSILGFSYSDPNATKTSETSSNKNNSDHTEILYRNSKLINELPPSLSSENCEILFCEKATVFFWNSSFWKNVFDIEEKVFLIIKYKCTTDMFMLEICNLTSQEVIVCGELQKYSTIVRQSKQEVSIACFIQDRISYILSQFKSDSNADLFYIVSYRIINRDNPWVLQIFRNRGSTNDEHNSSSSPLNTTSEPTNSLKDSKRKAGLILNKSKAKVFVQTGPNQWKYLGSGILWITTLNSGSKKNVLVAKKTNQPNKSSTILNGIISRSDYQQSGRSSIFMRCFDELSNKTISYTIKVKNEKQSWQIKVNDDADQSQSISIYAKLSLLCLDLFYHFHTNKFKISCGKFRLLPCI</sequence>
<evidence type="ECO:0000313" key="2">
    <source>
        <dbReference type="EMBL" id="QSL67000.1"/>
    </source>
</evidence>
<feature type="region of interest" description="Disordered" evidence="1">
    <location>
        <begin position="721"/>
        <end position="761"/>
    </location>
</feature>
<dbReference type="Proteomes" id="UP000663699">
    <property type="component" value="Chromosome 16"/>
</dbReference>
<keyword evidence="3" id="KW-1185">Reference proteome</keyword>
<organism evidence="2 3">
    <name type="scientific">Pneumocystis wakefieldiae</name>
    <dbReference type="NCBI Taxonomy" id="38082"/>
    <lineage>
        <taxon>Eukaryota</taxon>
        <taxon>Fungi</taxon>
        <taxon>Dikarya</taxon>
        <taxon>Ascomycota</taxon>
        <taxon>Taphrinomycotina</taxon>
        <taxon>Pneumocystomycetes</taxon>
        <taxon>Pneumocystaceae</taxon>
        <taxon>Pneumocystis</taxon>
    </lineage>
</organism>
<feature type="region of interest" description="Disordered" evidence="1">
    <location>
        <begin position="955"/>
        <end position="980"/>
    </location>
</feature>
<reference evidence="2" key="1">
    <citation type="submission" date="2020-06" db="EMBL/GenBank/DDBJ databases">
        <title>Genomes of multiple members of Pneumocystis genus reveal paths to human pathogen Pneumocystis jirovecii.</title>
        <authorList>
            <person name="Cisse O.H."/>
            <person name="Ma L."/>
            <person name="Dekker J."/>
            <person name="Khil P."/>
            <person name="Jo J."/>
            <person name="Brenchley J."/>
            <person name="Blair R."/>
            <person name="Pahar B."/>
            <person name="Chabe M."/>
            <person name="Van Rompay K.A."/>
            <person name="Keesler R."/>
            <person name="Sukura A."/>
            <person name="Hirsch V."/>
            <person name="Kutty G."/>
            <person name="Liu Y."/>
            <person name="Peng L."/>
            <person name="Chen J."/>
            <person name="Song J."/>
            <person name="Weissenbacher-Lang C."/>
            <person name="Xu J."/>
            <person name="Upham N.S."/>
            <person name="Stajich J.E."/>
            <person name="Cuomo C.A."/>
            <person name="Cushion M.T."/>
            <person name="Kovacs J.A."/>
        </authorList>
    </citation>
    <scope>NUCLEOTIDE SEQUENCE</scope>
    <source>
        <strain evidence="2">2A</strain>
    </source>
</reference>
<feature type="compositionally biased region" description="Low complexity" evidence="1">
    <location>
        <begin position="683"/>
        <end position="698"/>
    </location>
</feature>